<dbReference type="GeneID" id="110800975"/>
<dbReference type="Proteomes" id="UP000813463">
    <property type="component" value="Chromosome 4"/>
</dbReference>
<reference evidence="4" key="2">
    <citation type="submission" date="2025-08" db="UniProtKB">
        <authorList>
            <consortium name="RefSeq"/>
        </authorList>
    </citation>
    <scope>IDENTIFICATION</scope>
    <source>
        <tissue evidence="4">Leaf</tissue>
    </source>
</reference>
<feature type="domain" description="Neprosin PEP catalytic" evidence="2">
    <location>
        <begin position="105"/>
        <end position="350"/>
    </location>
</feature>
<evidence type="ECO:0000313" key="3">
    <source>
        <dbReference type="Proteomes" id="UP000813463"/>
    </source>
</evidence>
<dbReference type="InterPro" id="IPR025521">
    <property type="entry name" value="Neprosin_propep"/>
</dbReference>
<accession>A0A9R0J8J3</accession>
<evidence type="ECO:0000256" key="1">
    <source>
        <dbReference type="SAM" id="SignalP"/>
    </source>
</evidence>
<feature type="chain" id="PRO_5046415235" description="Neprosin PEP catalytic domain-containing protein" evidence="1">
    <location>
        <begin position="19"/>
        <end position="350"/>
    </location>
</feature>
<protein>
    <recommendedName>
        <fullName evidence="2">Neprosin PEP catalytic domain-containing protein</fullName>
    </recommendedName>
</protein>
<gene>
    <name evidence="4" type="primary">LOC110800975</name>
</gene>
<dbReference type="PANTHER" id="PTHR31589">
    <property type="entry name" value="PROTEIN, PUTATIVE (DUF239)-RELATED-RELATED"/>
    <property type="match status" value="1"/>
</dbReference>
<dbReference type="Gene3D" id="3.90.1320.10">
    <property type="entry name" value="Outer-capsid protein sigma 3, large lobe"/>
    <property type="match status" value="1"/>
</dbReference>
<dbReference type="AlphaFoldDB" id="A0A9R0J8J3"/>
<dbReference type="InterPro" id="IPR053168">
    <property type="entry name" value="Glutamic_endopeptidase"/>
</dbReference>
<feature type="signal peptide" evidence="1">
    <location>
        <begin position="1"/>
        <end position="18"/>
    </location>
</feature>
<keyword evidence="1" id="KW-0732">Signal</keyword>
<keyword evidence="3" id="KW-1185">Reference proteome</keyword>
<evidence type="ECO:0000259" key="2">
    <source>
        <dbReference type="PROSITE" id="PS52045"/>
    </source>
</evidence>
<evidence type="ECO:0000313" key="4">
    <source>
        <dbReference type="RefSeq" id="XP_021861980.2"/>
    </source>
</evidence>
<proteinExistence type="predicted"/>
<name>A0A9R0J8J3_SPIOL</name>
<dbReference type="InterPro" id="IPR004314">
    <property type="entry name" value="Neprosin"/>
</dbReference>
<sequence length="350" mass="38649">MQIICLIISSIFLGGVLGKSLSQQPILTLKTKNGQVYDCEDFYKQPAFDHPALKNDISKVRLPMVHFGTKPKNIGLKEGGCPPGTVPILRVNTREPGEPIPPPPPAPQEHCSAVIQTNLDDSNRKFFKSNAAISIYRPQVQPTQWSSSRIKLLNGADSIEAGWMVNPSLFIDHDTHLYAKFTAGQQGCINLQCPGFVQVSKDVPLGVVPEKYSAIGGVQYTWNISVEKHSDDGNWWVTISNNGRLYPIGYWPKTLFTSLADVANQVQWGGEISNPGPISPPPEMGSGMKAVYNTRFSSFLRHVTVDTDISKDVEPQGTYKAFNCPDLYTVLDFGHSGDYWGRLMVYGGYN</sequence>
<dbReference type="RefSeq" id="XP_021861980.2">
    <property type="nucleotide sequence ID" value="XM_022006288.2"/>
</dbReference>
<dbReference type="PROSITE" id="PS52045">
    <property type="entry name" value="NEPROSIN_PEP_CD"/>
    <property type="match status" value="1"/>
</dbReference>
<dbReference type="KEGG" id="soe:110800975"/>
<organism evidence="3 4">
    <name type="scientific">Spinacia oleracea</name>
    <name type="common">Spinach</name>
    <dbReference type="NCBI Taxonomy" id="3562"/>
    <lineage>
        <taxon>Eukaryota</taxon>
        <taxon>Viridiplantae</taxon>
        <taxon>Streptophyta</taxon>
        <taxon>Embryophyta</taxon>
        <taxon>Tracheophyta</taxon>
        <taxon>Spermatophyta</taxon>
        <taxon>Magnoliopsida</taxon>
        <taxon>eudicotyledons</taxon>
        <taxon>Gunneridae</taxon>
        <taxon>Pentapetalae</taxon>
        <taxon>Caryophyllales</taxon>
        <taxon>Chenopodiaceae</taxon>
        <taxon>Chenopodioideae</taxon>
        <taxon>Anserineae</taxon>
        <taxon>Spinacia</taxon>
    </lineage>
</organism>
<dbReference type="Pfam" id="PF03080">
    <property type="entry name" value="Neprosin"/>
    <property type="match status" value="1"/>
</dbReference>
<reference evidence="3" key="1">
    <citation type="journal article" date="2021" name="Nat. Commun.">
        <title>Genomic analyses provide insights into spinach domestication and the genetic basis of agronomic traits.</title>
        <authorList>
            <person name="Cai X."/>
            <person name="Sun X."/>
            <person name="Xu C."/>
            <person name="Sun H."/>
            <person name="Wang X."/>
            <person name="Ge C."/>
            <person name="Zhang Z."/>
            <person name="Wang Q."/>
            <person name="Fei Z."/>
            <person name="Jiao C."/>
            <person name="Wang Q."/>
        </authorList>
    </citation>
    <scope>NUCLEOTIDE SEQUENCE [LARGE SCALE GENOMIC DNA]</scope>
    <source>
        <strain evidence="3">cv. Varoflay</strain>
    </source>
</reference>
<dbReference type="PANTHER" id="PTHR31589:SF223">
    <property type="entry name" value="PROTEIN, PUTATIVE (DUF239)-RELATED"/>
    <property type="match status" value="1"/>
</dbReference>
<dbReference type="Pfam" id="PF14365">
    <property type="entry name" value="Neprosin_AP"/>
    <property type="match status" value="1"/>
</dbReference>